<dbReference type="GO" id="GO:0005634">
    <property type="term" value="C:nucleus"/>
    <property type="evidence" value="ECO:0007669"/>
    <property type="project" value="UniProtKB-SubCell"/>
</dbReference>
<dbReference type="Proteomes" id="UP001237642">
    <property type="component" value="Unassembled WGS sequence"/>
</dbReference>
<evidence type="ECO:0000313" key="11">
    <source>
        <dbReference type="Proteomes" id="UP001237642"/>
    </source>
</evidence>
<evidence type="ECO:0000256" key="2">
    <source>
        <dbReference type="ARBA" id="ARBA00006783"/>
    </source>
</evidence>
<feature type="domain" description="MYB-CC type transcription factor LHEQLE-containing" evidence="9">
    <location>
        <begin position="294"/>
        <end position="341"/>
    </location>
</feature>
<dbReference type="Gene3D" id="1.10.10.60">
    <property type="entry name" value="Homeodomain-like"/>
    <property type="match status" value="1"/>
</dbReference>
<dbReference type="InterPro" id="IPR006447">
    <property type="entry name" value="Myb_dom_plants"/>
</dbReference>
<evidence type="ECO:0000313" key="10">
    <source>
        <dbReference type="EMBL" id="KAK1397712.1"/>
    </source>
</evidence>
<evidence type="ECO:0000259" key="8">
    <source>
        <dbReference type="Pfam" id="PF00249"/>
    </source>
</evidence>
<dbReference type="AlphaFoldDB" id="A0AAD8N6C5"/>
<keyword evidence="4 7" id="KW-0175">Coiled coil</keyword>
<proteinExistence type="inferred from homology"/>
<dbReference type="SUPFAM" id="SSF46689">
    <property type="entry name" value="Homeodomain-like"/>
    <property type="match status" value="1"/>
</dbReference>
<reference evidence="10" key="1">
    <citation type="submission" date="2023-02" db="EMBL/GenBank/DDBJ databases">
        <title>Genome of toxic invasive species Heracleum sosnowskyi carries increased number of genes despite the absence of recent whole-genome duplications.</title>
        <authorList>
            <person name="Schelkunov M."/>
            <person name="Shtratnikova V."/>
            <person name="Makarenko M."/>
            <person name="Klepikova A."/>
            <person name="Omelchenko D."/>
            <person name="Novikova G."/>
            <person name="Obukhova E."/>
            <person name="Bogdanov V."/>
            <person name="Penin A."/>
            <person name="Logacheva M."/>
        </authorList>
    </citation>
    <scope>NUCLEOTIDE SEQUENCE</scope>
    <source>
        <strain evidence="10">Hsosn_3</strain>
        <tissue evidence="10">Leaf</tissue>
    </source>
</reference>
<dbReference type="Pfam" id="PF00249">
    <property type="entry name" value="Myb_DNA-binding"/>
    <property type="match status" value="1"/>
</dbReference>
<protein>
    <submittedName>
        <fullName evidence="10">HTH myb-type domain-containing protein</fullName>
    </submittedName>
</protein>
<feature type="domain" description="Myb-like" evidence="8">
    <location>
        <begin position="213"/>
        <end position="262"/>
    </location>
</feature>
<evidence type="ECO:0000259" key="9">
    <source>
        <dbReference type="Pfam" id="PF14379"/>
    </source>
</evidence>
<dbReference type="PANTHER" id="PTHR31499:SF80">
    <property type="entry name" value="HTH MYB-TYPE DOMAIN-CONTAINING PROTEIN"/>
    <property type="match status" value="1"/>
</dbReference>
<accession>A0AAD8N6C5</accession>
<dbReference type="GO" id="GO:0003700">
    <property type="term" value="F:DNA-binding transcription factor activity"/>
    <property type="evidence" value="ECO:0007669"/>
    <property type="project" value="InterPro"/>
</dbReference>
<keyword evidence="3" id="KW-0805">Transcription regulation</keyword>
<evidence type="ECO:0000256" key="1">
    <source>
        <dbReference type="ARBA" id="ARBA00004123"/>
    </source>
</evidence>
<sequence length="343" mass="39753">MNSHAIGYQERTLQNHELDIYNYESQQFVEQKRPDQREDLEVGIQPQSSFSHANSSSTIMSYTGSPTSAFYATERYMGLPQVNYQVGSSTFFPDISKNFEAPMNSYQQQSENGFCTESLEQTNRWQGDSCNYQYRFDYQKSYSERDQLLQLKRKLLGNFDSPDDRRQVSIPFSGNSDITISHNLYANQLENMRQSATTSCNSAASISNKTRIRWSQKLHDKFVDSVNRLGGAEKATPKAILRLMDSEGLTIYHVKSHLQKYRNAKYMAESAEEKSENMTNRNDLEQQIDIQNGLQLKEALQLQLDVQKSLHEQLEIQRNLQLRIEEQGKQLKLMFDEQQKANK</sequence>
<evidence type="ECO:0000256" key="5">
    <source>
        <dbReference type="ARBA" id="ARBA00023163"/>
    </source>
</evidence>
<comment type="caution">
    <text evidence="10">The sequence shown here is derived from an EMBL/GenBank/DDBJ whole genome shotgun (WGS) entry which is preliminary data.</text>
</comment>
<evidence type="ECO:0000256" key="7">
    <source>
        <dbReference type="SAM" id="Coils"/>
    </source>
</evidence>
<gene>
    <name evidence="10" type="ORF">POM88_007575</name>
</gene>
<keyword evidence="11" id="KW-1185">Reference proteome</keyword>
<dbReference type="EMBL" id="JAUIZM010000002">
    <property type="protein sequence ID" value="KAK1397712.1"/>
    <property type="molecule type" value="Genomic_DNA"/>
</dbReference>
<evidence type="ECO:0000256" key="3">
    <source>
        <dbReference type="ARBA" id="ARBA00023015"/>
    </source>
</evidence>
<evidence type="ECO:0000256" key="6">
    <source>
        <dbReference type="ARBA" id="ARBA00023242"/>
    </source>
</evidence>
<comment type="similarity">
    <text evidence="2">Belongs to the MYB-CC family.</text>
</comment>
<dbReference type="PANTHER" id="PTHR31499">
    <property type="entry name" value="MYB FAMILY TRANSCRIPTION FACTOR PHL11"/>
    <property type="match status" value="1"/>
</dbReference>
<feature type="coiled-coil region" evidence="7">
    <location>
        <begin position="261"/>
        <end position="317"/>
    </location>
</feature>
<dbReference type="InterPro" id="IPR009057">
    <property type="entry name" value="Homeodomain-like_sf"/>
</dbReference>
<keyword evidence="6" id="KW-0539">Nucleus</keyword>
<organism evidence="10 11">
    <name type="scientific">Heracleum sosnowskyi</name>
    <dbReference type="NCBI Taxonomy" id="360622"/>
    <lineage>
        <taxon>Eukaryota</taxon>
        <taxon>Viridiplantae</taxon>
        <taxon>Streptophyta</taxon>
        <taxon>Embryophyta</taxon>
        <taxon>Tracheophyta</taxon>
        <taxon>Spermatophyta</taxon>
        <taxon>Magnoliopsida</taxon>
        <taxon>eudicotyledons</taxon>
        <taxon>Gunneridae</taxon>
        <taxon>Pentapetalae</taxon>
        <taxon>asterids</taxon>
        <taxon>campanulids</taxon>
        <taxon>Apiales</taxon>
        <taxon>Apiaceae</taxon>
        <taxon>Apioideae</taxon>
        <taxon>apioid superclade</taxon>
        <taxon>Tordylieae</taxon>
        <taxon>Tordyliinae</taxon>
        <taxon>Heracleum</taxon>
    </lineage>
</organism>
<name>A0AAD8N6C5_9APIA</name>
<dbReference type="InterPro" id="IPR001005">
    <property type="entry name" value="SANT/Myb"/>
</dbReference>
<dbReference type="GO" id="GO:0003677">
    <property type="term" value="F:DNA binding"/>
    <property type="evidence" value="ECO:0007669"/>
    <property type="project" value="InterPro"/>
</dbReference>
<dbReference type="InterPro" id="IPR046955">
    <property type="entry name" value="PHR1-like"/>
</dbReference>
<dbReference type="Pfam" id="PF14379">
    <property type="entry name" value="Myb_CC_LHEQLE"/>
    <property type="match status" value="1"/>
</dbReference>
<evidence type="ECO:0000256" key="4">
    <source>
        <dbReference type="ARBA" id="ARBA00023054"/>
    </source>
</evidence>
<dbReference type="NCBIfam" id="TIGR01557">
    <property type="entry name" value="myb_SHAQKYF"/>
    <property type="match status" value="1"/>
</dbReference>
<keyword evidence="5" id="KW-0804">Transcription</keyword>
<dbReference type="FunFam" id="1.10.10.60:FF:000002">
    <property type="entry name" value="Myb family transcription factor"/>
    <property type="match status" value="1"/>
</dbReference>
<reference evidence="10" key="2">
    <citation type="submission" date="2023-05" db="EMBL/GenBank/DDBJ databases">
        <authorList>
            <person name="Schelkunov M.I."/>
        </authorList>
    </citation>
    <scope>NUCLEOTIDE SEQUENCE</scope>
    <source>
        <strain evidence="10">Hsosn_3</strain>
        <tissue evidence="10">Leaf</tissue>
    </source>
</reference>
<dbReference type="InterPro" id="IPR025756">
    <property type="entry name" value="Myb_CC_LHEQLE"/>
</dbReference>
<comment type="subcellular location">
    <subcellularLocation>
        <location evidence="1">Nucleus</location>
    </subcellularLocation>
</comment>